<evidence type="ECO:0000313" key="3">
    <source>
        <dbReference type="Proteomes" id="UP000886860"/>
    </source>
</evidence>
<dbReference type="PANTHER" id="PTHR30041:SF8">
    <property type="entry name" value="PROTEIN YFFB"/>
    <property type="match status" value="1"/>
</dbReference>
<comment type="similarity">
    <text evidence="1">Belongs to the ArsC family.</text>
</comment>
<dbReference type="InterPro" id="IPR006504">
    <property type="entry name" value="Tscrpt_reg_Spx/MgsR"/>
</dbReference>
<comment type="caution">
    <text evidence="2">The sequence shown here is derived from an EMBL/GenBank/DDBJ whole genome shotgun (WGS) entry which is preliminary data.</text>
</comment>
<organism evidence="2 3">
    <name type="scientific">Candidatus Caccovicinus merdipullorum</name>
    <dbReference type="NCBI Taxonomy" id="2840724"/>
    <lineage>
        <taxon>Bacteria</taxon>
        <taxon>Bacillati</taxon>
        <taxon>Bacillota</taxon>
        <taxon>Clostridia</taxon>
        <taxon>Eubacteriales</taxon>
        <taxon>Candidatus Caccovicinus</taxon>
    </lineage>
</organism>
<dbReference type="AlphaFoldDB" id="A0A9D1KEC9"/>
<dbReference type="EMBL" id="DVKS01000009">
    <property type="protein sequence ID" value="HIT40555.1"/>
    <property type="molecule type" value="Genomic_DNA"/>
</dbReference>
<dbReference type="Proteomes" id="UP000886860">
    <property type="component" value="Unassembled WGS sequence"/>
</dbReference>
<reference evidence="2" key="2">
    <citation type="journal article" date="2021" name="PeerJ">
        <title>Extensive microbial diversity within the chicken gut microbiome revealed by metagenomics and culture.</title>
        <authorList>
            <person name="Gilroy R."/>
            <person name="Ravi A."/>
            <person name="Getino M."/>
            <person name="Pursley I."/>
            <person name="Horton D.L."/>
            <person name="Alikhan N.F."/>
            <person name="Baker D."/>
            <person name="Gharbi K."/>
            <person name="Hall N."/>
            <person name="Watson M."/>
            <person name="Adriaenssens E.M."/>
            <person name="Foster-Nyarko E."/>
            <person name="Jarju S."/>
            <person name="Secka A."/>
            <person name="Antonio M."/>
            <person name="Oren A."/>
            <person name="Chaudhuri R.R."/>
            <person name="La Ragione R."/>
            <person name="Hildebrand F."/>
            <person name="Pallen M.J."/>
        </authorList>
    </citation>
    <scope>NUCLEOTIDE SEQUENCE</scope>
    <source>
        <strain evidence="2">CHK123-3438</strain>
    </source>
</reference>
<evidence type="ECO:0000313" key="2">
    <source>
        <dbReference type="EMBL" id="HIT40555.1"/>
    </source>
</evidence>
<dbReference type="InterPro" id="IPR036249">
    <property type="entry name" value="Thioredoxin-like_sf"/>
</dbReference>
<dbReference type="InterPro" id="IPR006660">
    <property type="entry name" value="Arsenate_reductase-like"/>
</dbReference>
<name>A0A9D1KEC9_9FIRM</name>
<sequence length="129" mass="14937">MSGKNITVLCYQKCSTCQKALKWLDTQGIPYQTRPIKEENPSVDELREWYQKSGLPLKRFFNTSGNLYKEMGLKDKLPHMTEEEQLALLATDGMLVKRPLVIMEEGVLTGFKESEWMEKLYNSSSEPNR</sequence>
<reference evidence="2" key="1">
    <citation type="submission" date="2020-10" db="EMBL/GenBank/DDBJ databases">
        <authorList>
            <person name="Gilroy R."/>
        </authorList>
    </citation>
    <scope>NUCLEOTIDE SEQUENCE</scope>
    <source>
        <strain evidence="2">CHK123-3438</strain>
    </source>
</reference>
<dbReference type="PANTHER" id="PTHR30041">
    <property type="entry name" value="ARSENATE REDUCTASE"/>
    <property type="match status" value="1"/>
</dbReference>
<dbReference type="PROSITE" id="PS51353">
    <property type="entry name" value="ARSC"/>
    <property type="match status" value="1"/>
</dbReference>
<accession>A0A9D1KEC9</accession>
<dbReference type="Pfam" id="PF03960">
    <property type="entry name" value="ArsC"/>
    <property type="match status" value="1"/>
</dbReference>
<dbReference type="SUPFAM" id="SSF52833">
    <property type="entry name" value="Thioredoxin-like"/>
    <property type="match status" value="1"/>
</dbReference>
<gene>
    <name evidence="2" type="ORF">IAB60_00390</name>
</gene>
<dbReference type="CDD" id="cd03036">
    <property type="entry name" value="ArsC_like"/>
    <property type="match status" value="1"/>
</dbReference>
<evidence type="ECO:0000256" key="1">
    <source>
        <dbReference type="PROSITE-ProRule" id="PRU01282"/>
    </source>
</evidence>
<dbReference type="NCBIfam" id="TIGR01617">
    <property type="entry name" value="arsC_related"/>
    <property type="match status" value="1"/>
</dbReference>
<dbReference type="Gene3D" id="3.40.30.10">
    <property type="entry name" value="Glutaredoxin"/>
    <property type="match status" value="1"/>
</dbReference>
<proteinExistence type="inferred from homology"/>
<protein>
    <submittedName>
        <fullName evidence="2">Arsenate reductase family protein</fullName>
    </submittedName>
</protein>